<organism evidence="2 3">
    <name type="scientific">Pandoraea sputorum</name>
    <dbReference type="NCBI Taxonomy" id="93222"/>
    <lineage>
        <taxon>Bacteria</taxon>
        <taxon>Pseudomonadati</taxon>
        <taxon>Pseudomonadota</taxon>
        <taxon>Betaproteobacteria</taxon>
        <taxon>Burkholderiales</taxon>
        <taxon>Burkholderiaceae</taxon>
        <taxon>Pandoraea</taxon>
    </lineage>
</organism>
<dbReference type="Proteomes" id="UP000335538">
    <property type="component" value="Unassembled WGS sequence"/>
</dbReference>
<feature type="region of interest" description="Disordered" evidence="1">
    <location>
        <begin position="159"/>
        <end position="235"/>
    </location>
</feature>
<proteinExistence type="predicted"/>
<name>A0A5E5BJD0_9BURK</name>
<dbReference type="EMBL" id="CABPSR010000035">
    <property type="protein sequence ID" value="VVE85804.1"/>
    <property type="molecule type" value="Genomic_DNA"/>
</dbReference>
<gene>
    <name evidence="2" type="ORF">PSP31121_05435</name>
</gene>
<feature type="region of interest" description="Disordered" evidence="1">
    <location>
        <begin position="1"/>
        <end position="21"/>
    </location>
</feature>
<dbReference type="AlphaFoldDB" id="A0A5E5BJD0"/>
<sequence length="235" mass="24702">MGRVAGHARRAGRAGEGAARGEVTPALSAVLKRYCWGLRGVSASGQHLKWGTATPCAGAGPSGQARDIAAGARSHRSPHLCPVIHTPARAPAPHGPSCPPREHAKRGISAAREAAARAPERAPHCQRPWPPAPRKARSPVDPPFALNRLAYPARRHALARCRGGRRRVPSRPPPAARVDTPTRAGPRSGPAWGRRAPQKPATRRRAARRASATLGPASAPPHRPGGGRWGLSAAY</sequence>
<feature type="region of interest" description="Disordered" evidence="1">
    <location>
        <begin position="89"/>
        <end position="141"/>
    </location>
</feature>
<evidence type="ECO:0000313" key="2">
    <source>
        <dbReference type="EMBL" id="VVE85804.1"/>
    </source>
</evidence>
<reference evidence="2 3" key="1">
    <citation type="submission" date="2019-08" db="EMBL/GenBank/DDBJ databases">
        <authorList>
            <person name="Peeters C."/>
        </authorList>
    </citation>
    <scope>NUCLEOTIDE SEQUENCE [LARGE SCALE GENOMIC DNA]</scope>
    <source>
        <strain evidence="2 3">LMG 31121</strain>
    </source>
</reference>
<feature type="compositionally biased region" description="Basic and acidic residues" evidence="1">
    <location>
        <begin position="114"/>
        <end position="123"/>
    </location>
</feature>
<feature type="compositionally biased region" description="Basic residues" evidence="1">
    <location>
        <begin position="159"/>
        <end position="169"/>
    </location>
</feature>
<evidence type="ECO:0000313" key="3">
    <source>
        <dbReference type="Proteomes" id="UP000335538"/>
    </source>
</evidence>
<protein>
    <submittedName>
        <fullName evidence="2">Uncharacterized protein</fullName>
    </submittedName>
</protein>
<evidence type="ECO:0000256" key="1">
    <source>
        <dbReference type="SAM" id="MobiDB-lite"/>
    </source>
</evidence>
<feature type="compositionally biased region" description="Basic residues" evidence="1">
    <location>
        <begin position="1"/>
        <end position="12"/>
    </location>
</feature>
<accession>A0A5E5BJD0</accession>